<keyword evidence="15 19" id="KW-0472">Membrane</keyword>
<evidence type="ECO:0000256" key="18">
    <source>
        <dbReference type="SAM" id="MobiDB-lite"/>
    </source>
</evidence>
<accession>D8QC33</accession>
<proteinExistence type="inferred from homology"/>
<evidence type="ECO:0000256" key="6">
    <source>
        <dbReference type="ARBA" id="ARBA00013776"/>
    </source>
</evidence>
<dbReference type="GO" id="GO:0006914">
    <property type="term" value="P:autophagy"/>
    <property type="evidence" value="ECO:0007669"/>
    <property type="project" value="UniProtKB-KW"/>
</dbReference>
<dbReference type="InterPro" id="IPR009011">
    <property type="entry name" value="Man6P_isomerase_rcpt-bd_dom_sf"/>
</dbReference>
<evidence type="ECO:0000256" key="16">
    <source>
        <dbReference type="ARBA" id="ARBA00023157"/>
    </source>
</evidence>
<reference evidence="22 23" key="1">
    <citation type="journal article" date="2010" name="Nat. Biotechnol.">
        <title>Genome sequence of the model mushroom Schizophyllum commune.</title>
        <authorList>
            <person name="Ohm R.A."/>
            <person name="de Jong J.F."/>
            <person name="Lugones L.G."/>
            <person name="Aerts A."/>
            <person name="Kothe E."/>
            <person name="Stajich J.E."/>
            <person name="de Vries R.P."/>
            <person name="Record E."/>
            <person name="Levasseur A."/>
            <person name="Baker S.E."/>
            <person name="Bartholomew K.A."/>
            <person name="Coutinho P.M."/>
            <person name="Erdmann S."/>
            <person name="Fowler T.J."/>
            <person name="Gathman A.C."/>
            <person name="Lombard V."/>
            <person name="Henrissat B."/>
            <person name="Knabe N."/>
            <person name="Kuees U."/>
            <person name="Lilly W.W."/>
            <person name="Lindquist E."/>
            <person name="Lucas S."/>
            <person name="Magnuson J.K."/>
            <person name="Piumi F."/>
            <person name="Raudaskoski M."/>
            <person name="Salamov A."/>
            <person name="Schmutz J."/>
            <person name="Schwarze F.W.M.R."/>
            <person name="vanKuyk P.A."/>
            <person name="Horton J.S."/>
            <person name="Grigoriev I.V."/>
            <person name="Woesten H.A.B."/>
        </authorList>
    </citation>
    <scope>NUCLEOTIDE SEQUENCE [LARGE SCALE GENOMIC DNA]</scope>
    <source>
        <strain evidence="23">H4-8 / FGSC 9210</strain>
    </source>
</reference>
<dbReference type="AlphaFoldDB" id="D8QC33"/>
<dbReference type="PROSITE" id="PS51914">
    <property type="entry name" value="MRH"/>
    <property type="match status" value="1"/>
</dbReference>
<dbReference type="GO" id="GO:0015031">
    <property type="term" value="P:protein transport"/>
    <property type="evidence" value="ECO:0007669"/>
    <property type="project" value="UniProtKB-KW"/>
</dbReference>
<dbReference type="InterPro" id="IPR044865">
    <property type="entry name" value="MRH_dom"/>
</dbReference>
<comment type="similarity">
    <text evidence="5">Belongs to the ATG27 family.</text>
</comment>
<evidence type="ECO:0000313" key="23">
    <source>
        <dbReference type="Proteomes" id="UP000007431"/>
    </source>
</evidence>
<dbReference type="KEGG" id="scm:SCHCO_02511487"/>
<dbReference type="Gene3D" id="2.70.130.10">
    <property type="entry name" value="Mannose-6-phosphate receptor binding domain"/>
    <property type="match status" value="1"/>
</dbReference>
<dbReference type="eggNOG" id="ENOG502S1VT">
    <property type="taxonomic scope" value="Eukaryota"/>
</dbReference>
<dbReference type="VEuPathDB" id="FungiDB:SCHCODRAFT_02511487"/>
<keyword evidence="12" id="KW-0072">Autophagy</keyword>
<dbReference type="Proteomes" id="UP000007431">
    <property type="component" value="Unassembled WGS sequence"/>
</dbReference>
<evidence type="ECO:0000256" key="14">
    <source>
        <dbReference type="ARBA" id="ARBA00023128"/>
    </source>
</evidence>
<evidence type="ECO:0000256" key="3">
    <source>
        <dbReference type="ARBA" id="ARBA00004472"/>
    </source>
</evidence>
<keyword evidence="8 19" id="KW-0812">Transmembrane</keyword>
<gene>
    <name evidence="22" type="ORF">SCHCODRAFT_58975</name>
</gene>
<feature type="transmembrane region" description="Helical" evidence="19">
    <location>
        <begin position="227"/>
        <end position="248"/>
    </location>
</feature>
<dbReference type="RefSeq" id="XP_003029765.1">
    <property type="nucleotide sequence ID" value="XM_003029719.1"/>
</dbReference>
<dbReference type="SUPFAM" id="SSF50911">
    <property type="entry name" value="Mannose 6-phosphate receptor domain"/>
    <property type="match status" value="1"/>
</dbReference>
<evidence type="ECO:0000256" key="1">
    <source>
        <dbReference type="ARBA" id="ARBA00004304"/>
    </source>
</evidence>
<feature type="domain" description="MRH" evidence="21">
    <location>
        <begin position="34"/>
        <end position="194"/>
    </location>
</feature>
<evidence type="ECO:0000256" key="20">
    <source>
        <dbReference type="SAM" id="SignalP"/>
    </source>
</evidence>
<dbReference type="OMA" id="GSSHWGF"/>
<evidence type="ECO:0000256" key="10">
    <source>
        <dbReference type="ARBA" id="ARBA00022927"/>
    </source>
</evidence>
<evidence type="ECO:0000256" key="13">
    <source>
        <dbReference type="ARBA" id="ARBA00023034"/>
    </source>
</evidence>
<evidence type="ECO:0000256" key="8">
    <source>
        <dbReference type="ARBA" id="ARBA00022692"/>
    </source>
</evidence>
<name>D8QC33_SCHCM</name>
<dbReference type="GO" id="GO:0000139">
    <property type="term" value="C:Golgi membrane"/>
    <property type="evidence" value="ECO:0007669"/>
    <property type="project" value="UniProtKB-SubCell"/>
</dbReference>
<protein>
    <recommendedName>
        <fullName evidence="6">Autophagy-related protein 27</fullName>
    </recommendedName>
</protein>
<evidence type="ECO:0000256" key="4">
    <source>
        <dbReference type="ARBA" id="ARBA00004614"/>
    </source>
</evidence>
<keyword evidence="23" id="KW-1185">Reference proteome</keyword>
<dbReference type="PANTHER" id="PTHR15071">
    <property type="entry name" value="MANNOSE-6-PHOSPHATE RECEPTOR FAMILY MEMBER"/>
    <property type="match status" value="1"/>
</dbReference>
<sequence>MYARCRTTRNLSRLLALASVLLLAPCVAADDNAFDCKITIDGTQYDLTPLGGEKSIARTRELPPSTMVDTLRFDICGELPKQEGVDERDQCPAGTRACLTTINKKPDHEDRVVSVVPVAQSSSLEPSYSLLSSPDGLSLTLHGASYPHPTNSTPTPQALVMTLLCASEASDPSFTSYDGEELRVEWKHTAACKDAPPDGGEKDGGNEDDKTPAEGDEPVSEGMGSGVGFFFLMLGLALVMYFGLGAYYNYTTYGATGMDLIPHRDFWREVPNMFRDVVAHLCSNVRPRYNSRGGYIAV</sequence>
<evidence type="ECO:0000256" key="12">
    <source>
        <dbReference type="ARBA" id="ARBA00023006"/>
    </source>
</evidence>
<keyword evidence="14" id="KW-0496">Mitochondrion</keyword>
<dbReference type="InterPro" id="IPR018939">
    <property type="entry name" value="Autophagy-rel_prot_27"/>
</dbReference>
<keyword evidence="13" id="KW-0333">Golgi apparatus</keyword>
<evidence type="ECO:0000256" key="11">
    <source>
        <dbReference type="ARBA" id="ARBA00022989"/>
    </source>
</evidence>
<feature type="chain" id="PRO_5003120736" description="Autophagy-related protein 27" evidence="20">
    <location>
        <begin position="30"/>
        <end position="298"/>
    </location>
</feature>
<evidence type="ECO:0000313" key="22">
    <source>
        <dbReference type="EMBL" id="EFI94862.1"/>
    </source>
</evidence>
<dbReference type="GeneID" id="9594111"/>
<dbReference type="GO" id="GO:0034045">
    <property type="term" value="C:phagophore assembly site membrane"/>
    <property type="evidence" value="ECO:0007669"/>
    <property type="project" value="UniProtKB-SubCell"/>
</dbReference>
<evidence type="ECO:0000256" key="19">
    <source>
        <dbReference type="SAM" id="Phobius"/>
    </source>
</evidence>
<evidence type="ECO:0000256" key="5">
    <source>
        <dbReference type="ARBA" id="ARBA00005363"/>
    </source>
</evidence>
<keyword evidence="10" id="KW-0653">Protein transport</keyword>
<evidence type="ECO:0000256" key="15">
    <source>
        <dbReference type="ARBA" id="ARBA00023136"/>
    </source>
</evidence>
<dbReference type="PANTHER" id="PTHR15071:SF13">
    <property type="entry name" value="AUTOPHAGY-RELATED PROTEIN 27"/>
    <property type="match status" value="1"/>
</dbReference>
<dbReference type="STRING" id="578458.D8QC33"/>
<evidence type="ECO:0000256" key="7">
    <source>
        <dbReference type="ARBA" id="ARBA00022448"/>
    </source>
</evidence>
<dbReference type="EMBL" id="GL377309">
    <property type="protein sequence ID" value="EFI94862.1"/>
    <property type="molecule type" value="Genomic_DNA"/>
</dbReference>
<dbReference type="GO" id="GO:0031966">
    <property type="term" value="C:mitochondrial membrane"/>
    <property type="evidence" value="ECO:0007669"/>
    <property type="project" value="UniProtKB-SubCell"/>
</dbReference>
<feature type="compositionally biased region" description="Basic and acidic residues" evidence="18">
    <location>
        <begin position="195"/>
        <end position="213"/>
    </location>
</feature>
<dbReference type="Pfam" id="PF09451">
    <property type="entry name" value="ATG27"/>
    <property type="match status" value="1"/>
</dbReference>
<keyword evidence="7" id="KW-0813">Transport</keyword>
<keyword evidence="11 19" id="KW-1133">Transmembrane helix</keyword>
<keyword evidence="16" id="KW-1015">Disulfide bond</keyword>
<dbReference type="OrthoDB" id="29460at2759"/>
<evidence type="ECO:0000256" key="2">
    <source>
        <dbReference type="ARBA" id="ARBA00004358"/>
    </source>
</evidence>
<keyword evidence="9 20" id="KW-0732">Signal</keyword>
<keyword evidence="17" id="KW-0968">Cytoplasmic vesicle</keyword>
<dbReference type="HOGENOM" id="CLU_047751_1_0_1"/>
<dbReference type="GO" id="GO:0030659">
    <property type="term" value="C:cytoplasmic vesicle membrane"/>
    <property type="evidence" value="ECO:0007669"/>
    <property type="project" value="UniProtKB-SubCell"/>
</dbReference>
<feature type="signal peptide" evidence="20">
    <location>
        <begin position="1"/>
        <end position="29"/>
    </location>
</feature>
<organism evidence="23">
    <name type="scientific">Schizophyllum commune (strain H4-8 / FGSC 9210)</name>
    <name type="common">Split gill fungus</name>
    <dbReference type="NCBI Taxonomy" id="578458"/>
    <lineage>
        <taxon>Eukaryota</taxon>
        <taxon>Fungi</taxon>
        <taxon>Dikarya</taxon>
        <taxon>Basidiomycota</taxon>
        <taxon>Agaricomycotina</taxon>
        <taxon>Agaricomycetes</taxon>
        <taxon>Agaricomycetidae</taxon>
        <taxon>Agaricales</taxon>
        <taxon>Schizophyllaceae</taxon>
        <taxon>Schizophyllum</taxon>
    </lineage>
</organism>
<evidence type="ECO:0000256" key="17">
    <source>
        <dbReference type="ARBA" id="ARBA00023329"/>
    </source>
</evidence>
<evidence type="ECO:0000259" key="21">
    <source>
        <dbReference type="PROSITE" id="PS51914"/>
    </source>
</evidence>
<evidence type="ECO:0000256" key="9">
    <source>
        <dbReference type="ARBA" id="ARBA00022729"/>
    </source>
</evidence>
<comment type="subcellular location">
    <subcellularLocation>
        <location evidence="2">Cytoplasmic vesicle membrane</location>
        <topology evidence="2">Single-pass type I membrane protein</topology>
    </subcellularLocation>
    <subcellularLocation>
        <location evidence="4">Golgi apparatus membrane</location>
        <topology evidence="4">Single-pass type I membrane protein</topology>
    </subcellularLocation>
    <subcellularLocation>
        <location evidence="1">Mitochondrion membrane</location>
        <topology evidence="1">Single-pass membrane protein</topology>
    </subcellularLocation>
    <subcellularLocation>
        <location evidence="3">Preautophagosomal structure membrane</location>
        <topology evidence="3">Single-pass type I membrane protein</topology>
    </subcellularLocation>
</comment>
<dbReference type="InParanoid" id="D8QC33"/>
<feature type="region of interest" description="Disordered" evidence="18">
    <location>
        <begin position="191"/>
        <end position="220"/>
    </location>
</feature>